<keyword evidence="2" id="KW-0812">Transmembrane</keyword>
<dbReference type="InterPro" id="IPR013783">
    <property type="entry name" value="Ig-like_fold"/>
</dbReference>
<evidence type="ECO:0000313" key="4">
    <source>
        <dbReference type="EMBL" id="EGC82193.1"/>
    </source>
</evidence>
<keyword evidence="2" id="KW-1133">Transmembrane helix</keyword>
<dbReference type="Pfam" id="PF07705">
    <property type="entry name" value="CARDB"/>
    <property type="match status" value="1"/>
</dbReference>
<reference evidence="4 5" key="1">
    <citation type="submission" date="2011-01" db="EMBL/GenBank/DDBJ databases">
        <authorList>
            <person name="Durkin A.S."/>
            <person name="Madupu R."/>
            <person name="Torralba M."/>
            <person name="Gillis M."/>
            <person name="Methe B."/>
            <person name="Sutton G."/>
            <person name="Nelson K.E."/>
        </authorList>
    </citation>
    <scope>NUCLEOTIDE SEQUENCE [LARGE SCALE GENOMIC DNA]</scope>
    <source>
        <strain evidence="4 5">ACS-065-V-Col13</strain>
    </source>
</reference>
<keyword evidence="2" id="KW-0472">Membrane</keyword>
<protein>
    <submittedName>
        <fullName evidence="4">Conserved domain protein</fullName>
    </submittedName>
</protein>
<dbReference type="STRING" id="879305.HMPREF9290_0801"/>
<keyword evidence="5" id="KW-1185">Reference proteome</keyword>
<organism evidence="4 5">
    <name type="scientific">Anaerococcus prevotii ACS-065-V-Col13</name>
    <dbReference type="NCBI Taxonomy" id="879305"/>
    <lineage>
        <taxon>Bacteria</taxon>
        <taxon>Bacillati</taxon>
        <taxon>Bacillota</taxon>
        <taxon>Tissierellia</taxon>
        <taxon>Tissierellales</taxon>
        <taxon>Peptoniphilaceae</taxon>
        <taxon>Anaerococcus</taxon>
    </lineage>
</organism>
<accession>F0GVG9</accession>
<feature type="transmembrane region" description="Helical" evidence="2">
    <location>
        <begin position="303"/>
        <end position="320"/>
    </location>
</feature>
<evidence type="ECO:0000256" key="2">
    <source>
        <dbReference type="SAM" id="Phobius"/>
    </source>
</evidence>
<dbReference type="Proteomes" id="UP000005286">
    <property type="component" value="Unassembled WGS sequence"/>
</dbReference>
<dbReference type="eggNOG" id="COG1361">
    <property type="taxonomic scope" value="Bacteria"/>
</dbReference>
<dbReference type="PATRIC" id="fig|879305.3.peg.799"/>
<feature type="region of interest" description="Disordered" evidence="1">
    <location>
        <begin position="1"/>
        <end position="29"/>
    </location>
</feature>
<feature type="domain" description="CARDB" evidence="3">
    <location>
        <begin position="181"/>
        <end position="245"/>
    </location>
</feature>
<comment type="caution">
    <text evidence="4">The sequence shown here is derived from an EMBL/GenBank/DDBJ whole genome shotgun (WGS) entry which is preliminary data.</text>
</comment>
<dbReference type="PANTHER" id="PTHR35902">
    <property type="entry name" value="S-LAYER DOMAIN-LIKE PROTEIN-RELATED"/>
    <property type="match status" value="1"/>
</dbReference>
<name>F0GVG9_9FIRM</name>
<sequence length="333" mass="36976">MMGEENTQYETVSNNEIAEENNSENTQSAIRNQPKLIISDYDLSPSMVEAGKDFNLSFTLYNTNSENAIYNLKVTIDQTLAAAPQTSGQNNANLTSDGSVFTPIGRSNTFYVASLYPWEWTTKYIDMNVLPNANPGSYVVNLTMEYEDYWGNQYKTQESIGIPVTQEASVNFGKVKLDDISMGVPNSVSVNLYNTGKDNLNTVMCRVKGDGFSVDEDERFIGNFNAGSQETFSFNLTPEKEGKIKGKIEITYKDSTGKEHTDVKDFEKEVSQSFDQEGMIDPETGEMIGEAPVDSSPSLVTSPFLWIGLLVLVALIIALIRKKENPKKTRSLS</sequence>
<dbReference type="PANTHER" id="PTHR35902:SF3">
    <property type="entry name" value="NPCBM-ASSOCIATED, NEW3 DOMAIN OF ALPHA-GALACTOSIDASE"/>
    <property type="match status" value="1"/>
</dbReference>
<dbReference type="AlphaFoldDB" id="F0GVG9"/>
<proteinExistence type="predicted"/>
<dbReference type="Gene3D" id="2.60.40.10">
    <property type="entry name" value="Immunoglobulins"/>
    <property type="match status" value="1"/>
</dbReference>
<dbReference type="EMBL" id="AEXM01000016">
    <property type="protein sequence ID" value="EGC82193.1"/>
    <property type="molecule type" value="Genomic_DNA"/>
</dbReference>
<dbReference type="RefSeq" id="WP_004834786.1">
    <property type="nucleotide sequence ID" value="NZ_AEXM01000016.1"/>
</dbReference>
<evidence type="ECO:0000256" key="1">
    <source>
        <dbReference type="SAM" id="MobiDB-lite"/>
    </source>
</evidence>
<evidence type="ECO:0000313" key="5">
    <source>
        <dbReference type="Proteomes" id="UP000005286"/>
    </source>
</evidence>
<evidence type="ECO:0000259" key="3">
    <source>
        <dbReference type="Pfam" id="PF07705"/>
    </source>
</evidence>
<feature type="compositionally biased region" description="Polar residues" evidence="1">
    <location>
        <begin position="1"/>
        <end position="12"/>
    </location>
</feature>
<gene>
    <name evidence="4" type="ORF">HMPREF9290_0801</name>
</gene>
<dbReference type="InterPro" id="IPR011635">
    <property type="entry name" value="CARDB"/>
</dbReference>